<gene>
    <name evidence="1" type="ORF">LR48_Vigan09g203100</name>
</gene>
<organism evidence="1 2">
    <name type="scientific">Phaseolus angularis</name>
    <name type="common">Azuki bean</name>
    <name type="synonym">Vigna angularis</name>
    <dbReference type="NCBI Taxonomy" id="3914"/>
    <lineage>
        <taxon>Eukaryota</taxon>
        <taxon>Viridiplantae</taxon>
        <taxon>Streptophyta</taxon>
        <taxon>Embryophyta</taxon>
        <taxon>Tracheophyta</taxon>
        <taxon>Spermatophyta</taxon>
        <taxon>Magnoliopsida</taxon>
        <taxon>eudicotyledons</taxon>
        <taxon>Gunneridae</taxon>
        <taxon>Pentapetalae</taxon>
        <taxon>rosids</taxon>
        <taxon>fabids</taxon>
        <taxon>Fabales</taxon>
        <taxon>Fabaceae</taxon>
        <taxon>Papilionoideae</taxon>
        <taxon>50 kb inversion clade</taxon>
        <taxon>NPAAA clade</taxon>
        <taxon>indigoferoid/millettioid clade</taxon>
        <taxon>Phaseoleae</taxon>
        <taxon>Vigna</taxon>
    </lineage>
</organism>
<proteinExistence type="predicted"/>
<dbReference type="Gramene" id="KOM53372">
    <property type="protein sequence ID" value="KOM53372"/>
    <property type="gene ID" value="LR48_Vigan09g203100"/>
</dbReference>
<evidence type="ECO:0000313" key="2">
    <source>
        <dbReference type="Proteomes" id="UP000053144"/>
    </source>
</evidence>
<reference evidence="2" key="1">
    <citation type="journal article" date="2015" name="Proc. Natl. Acad. Sci. U.S.A.">
        <title>Genome sequencing of adzuki bean (Vigna angularis) provides insight into high starch and low fat accumulation and domestication.</title>
        <authorList>
            <person name="Yang K."/>
            <person name="Tian Z."/>
            <person name="Chen C."/>
            <person name="Luo L."/>
            <person name="Zhao B."/>
            <person name="Wang Z."/>
            <person name="Yu L."/>
            <person name="Li Y."/>
            <person name="Sun Y."/>
            <person name="Li W."/>
            <person name="Chen Y."/>
            <person name="Li Y."/>
            <person name="Zhang Y."/>
            <person name="Ai D."/>
            <person name="Zhao J."/>
            <person name="Shang C."/>
            <person name="Ma Y."/>
            <person name="Wu B."/>
            <person name="Wang M."/>
            <person name="Gao L."/>
            <person name="Sun D."/>
            <person name="Zhang P."/>
            <person name="Guo F."/>
            <person name="Wang W."/>
            <person name="Li Y."/>
            <person name="Wang J."/>
            <person name="Varshney R.K."/>
            <person name="Wang J."/>
            <person name="Ling H.Q."/>
            <person name="Wan P."/>
        </authorList>
    </citation>
    <scope>NUCLEOTIDE SEQUENCE</scope>
    <source>
        <strain evidence="2">cv. Jingnong 6</strain>
    </source>
</reference>
<dbReference type="Proteomes" id="UP000053144">
    <property type="component" value="Chromosome 9"/>
</dbReference>
<dbReference type="EMBL" id="CM003379">
    <property type="protein sequence ID" value="KOM53372.1"/>
    <property type="molecule type" value="Genomic_DNA"/>
</dbReference>
<sequence length="67" mass="7428">MSQICNSPRLISVILEGTEEVERAVIEGVEEEAVKEDANEVSGEEARLSPFTHVDVTVLDEENEVEQ</sequence>
<accession>A0A0L9VEK7</accession>
<protein>
    <submittedName>
        <fullName evidence="1">Uncharacterized protein</fullName>
    </submittedName>
</protein>
<dbReference type="AlphaFoldDB" id="A0A0L9VEK7"/>
<evidence type="ECO:0000313" key="1">
    <source>
        <dbReference type="EMBL" id="KOM53372.1"/>
    </source>
</evidence>
<name>A0A0L9VEK7_PHAAN</name>